<dbReference type="AlphaFoldDB" id="A0A7D9ICC4"/>
<proteinExistence type="predicted"/>
<dbReference type="EMBL" id="CACRXK020004438">
    <property type="protein sequence ID" value="CAB4002752.1"/>
    <property type="molecule type" value="Genomic_DNA"/>
</dbReference>
<accession>A0A7D9ICC4</accession>
<name>A0A7D9ICC4_PARCT</name>
<evidence type="ECO:0000313" key="1">
    <source>
        <dbReference type="EMBL" id="CAB4002752.1"/>
    </source>
</evidence>
<dbReference type="Proteomes" id="UP001152795">
    <property type="component" value="Unassembled WGS sequence"/>
</dbReference>
<protein>
    <submittedName>
        <fullName evidence="1">Uncharacterized protein</fullName>
    </submittedName>
</protein>
<gene>
    <name evidence="1" type="ORF">PACLA_8A076830</name>
</gene>
<organism evidence="1 2">
    <name type="scientific">Paramuricea clavata</name>
    <name type="common">Red gorgonian</name>
    <name type="synonym">Violescent sea-whip</name>
    <dbReference type="NCBI Taxonomy" id="317549"/>
    <lineage>
        <taxon>Eukaryota</taxon>
        <taxon>Metazoa</taxon>
        <taxon>Cnidaria</taxon>
        <taxon>Anthozoa</taxon>
        <taxon>Octocorallia</taxon>
        <taxon>Malacalcyonacea</taxon>
        <taxon>Plexauridae</taxon>
        <taxon>Paramuricea</taxon>
    </lineage>
</organism>
<sequence length="110" mass="12295">MSKSRKHVRKSFSVEDLRKEAEEELDQEAVGAKLLNGIGSIDFKFADRLPSDVILCALIVKYGLTLVCAIANVVPSLYVLPVNFRRVVLNMICPELQEDDVNVIFESVSK</sequence>
<comment type="caution">
    <text evidence="1">The sequence shown here is derived from an EMBL/GenBank/DDBJ whole genome shotgun (WGS) entry which is preliminary data.</text>
</comment>
<keyword evidence="2" id="KW-1185">Reference proteome</keyword>
<reference evidence="1" key="1">
    <citation type="submission" date="2020-04" db="EMBL/GenBank/DDBJ databases">
        <authorList>
            <person name="Alioto T."/>
            <person name="Alioto T."/>
            <person name="Gomez Garrido J."/>
        </authorList>
    </citation>
    <scope>NUCLEOTIDE SEQUENCE</scope>
    <source>
        <strain evidence="1">A484AB</strain>
    </source>
</reference>
<evidence type="ECO:0000313" key="2">
    <source>
        <dbReference type="Proteomes" id="UP001152795"/>
    </source>
</evidence>